<keyword evidence="7" id="KW-1185">Reference proteome</keyword>
<dbReference type="Proteomes" id="UP000184522">
    <property type="component" value="Unassembled WGS sequence"/>
</dbReference>
<dbReference type="RefSeq" id="WP_073086787.1">
    <property type="nucleotide sequence ID" value="NZ_FQWS01000002.1"/>
</dbReference>
<evidence type="ECO:0000256" key="3">
    <source>
        <dbReference type="ARBA" id="ARBA00022737"/>
    </source>
</evidence>
<organism evidence="6 7">
    <name type="scientific">Winogradskyella jejuensis</name>
    <dbReference type="NCBI Taxonomy" id="1089305"/>
    <lineage>
        <taxon>Bacteria</taxon>
        <taxon>Pseudomonadati</taxon>
        <taxon>Bacteroidota</taxon>
        <taxon>Flavobacteriia</taxon>
        <taxon>Flavobacteriales</taxon>
        <taxon>Flavobacteriaceae</taxon>
        <taxon>Winogradskyella</taxon>
    </lineage>
</organism>
<dbReference type="GO" id="GO:0035591">
    <property type="term" value="F:signaling adaptor activity"/>
    <property type="evidence" value="ECO:0007669"/>
    <property type="project" value="TreeGrafter"/>
</dbReference>
<evidence type="ECO:0000256" key="2">
    <source>
        <dbReference type="ARBA" id="ARBA00022729"/>
    </source>
</evidence>
<dbReference type="InterPro" id="IPR052574">
    <property type="entry name" value="CDIRP"/>
</dbReference>
<name>A0A1M5UBW6_9FLAO</name>
<keyword evidence="1" id="KW-0433">Leucine-rich repeat</keyword>
<reference evidence="7" key="1">
    <citation type="submission" date="2016-11" db="EMBL/GenBank/DDBJ databases">
        <authorList>
            <person name="Varghese N."/>
            <person name="Submissions S."/>
        </authorList>
    </citation>
    <scope>NUCLEOTIDE SEQUENCE [LARGE SCALE GENOMIC DNA]</scope>
    <source>
        <strain evidence="7">DSM 25330</strain>
    </source>
</reference>
<dbReference type="Pfam" id="PF18962">
    <property type="entry name" value="Por_Secre_tail"/>
    <property type="match status" value="1"/>
</dbReference>
<dbReference type="PANTHER" id="PTHR47566">
    <property type="match status" value="1"/>
</dbReference>
<dbReference type="NCBIfam" id="TIGR04183">
    <property type="entry name" value="Por_Secre_tail"/>
    <property type="match status" value="1"/>
</dbReference>
<accession>A0A1M5UBW6</accession>
<evidence type="ECO:0000313" key="7">
    <source>
        <dbReference type="Proteomes" id="UP000184522"/>
    </source>
</evidence>
<evidence type="ECO:0000256" key="1">
    <source>
        <dbReference type="ARBA" id="ARBA00022614"/>
    </source>
</evidence>
<dbReference type="InterPro" id="IPR026444">
    <property type="entry name" value="Secre_tail"/>
</dbReference>
<keyword evidence="3" id="KW-0677">Repeat</keyword>
<gene>
    <name evidence="6" type="ORF">SAMN05444148_2427</name>
</gene>
<dbReference type="AlphaFoldDB" id="A0A1M5UBW6"/>
<keyword evidence="2 4" id="KW-0732">Signal</keyword>
<dbReference type="InterPro" id="IPR032675">
    <property type="entry name" value="LRR_dom_sf"/>
</dbReference>
<feature type="domain" description="Secretion system C-terminal sorting" evidence="5">
    <location>
        <begin position="370"/>
        <end position="435"/>
    </location>
</feature>
<protein>
    <submittedName>
        <fullName evidence="6">Por secretion system C-terminal sorting domain-containing protein</fullName>
    </submittedName>
</protein>
<proteinExistence type="predicted"/>
<evidence type="ECO:0000313" key="6">
    <source>
        <dbReference type="EMBL" id="SHH60336.1"/>
    </source>
</evidence>
<dbReference type="SUPFAM" id="SSF52058">
    <property type="entry name" value="L domain-like"/>
    <property type="match status" value="1"/>
</dbReference>
<dbReference type="OrthoDB" id="3179827at2"/>
<dbReference type="Gene3D" id="3.80.10.10">
    <property type="entry name" value="Ribonuclease Inhibitor"/>
    <property type="match status" value="1"/>
</dbReference>
<dbReference type="PANTHER" id="PTHR47566:SF1">
    <property type="entry name" value="PROTEIN NUD1"/>
    <property type="match status" value="1"/>
</dbReference>
<dbReference type="EMBL" id="FQWS01000002">
    <property type="protein sequence ID" value="SHH60336.1"/>
    <property type="molecule type" value="Genomic_DNA"/>
</dbReference>
<sequence>MKKITFLFLLQFVMANICAQNVTIPDANFKACLLANININTNGDTEIQLSEAMAFTGHIDCPNMNISDLEGIEAFVNITNLSCYNNNLTVLNLEQNTKLEALAAHSNQIISVSLNTINPLLWFINLSSNQLTNFNSIEQSALKILVINSNQLTNLDVTQNALLENLRCDFNQLTTLDISQNPLLYSLLCNNNLLSSLDVTQNPLLFNLICRNNQLINLDLTQSFLLENLDCSYNLITSLNVTNNNVLDELICHKNSLTSLDVSQNTMLTELRCDLNFITNLDVSDNANLTLLTCSSNQLTFLNARNSNNTNFIGYNSQGNPQLSCIIVDDAIYSTTNWTGVDSTSTFVDNIPACNTLSTDNFSINKDVKIYPNSSNSHIIIEYNGSNANIILYNAIGQKIIETTNRYISTEVLNPGIYFAKLDFNKGIVTKKFIIK</sequence>
<dbReference type="STRING" id="1089305.SAMN05444148_2427"/>
<evidence type="ECO:0000256" key="4">
    <source>
        <dbReference type="SAM" id="SignalP"/>
    </source>
</evidence>
<feature type="chain" id="PRO_5012409511" evidence="4">
    <location>
        <begin position="20"/>
        <end position="436"/>
    </location>
</feature>
<evidence type="ECO:0000259" key="5">
    <source>
        <dbReference type="Pfam" id="PF18962"/>
    </source>
</evidence>
<feature type="signal peptide" evidence="4">
    <location>
        <begin position="1"/>
        <end position="19"/>
    </location>
</feature>